<organism evidence="3 4">
    <name type="scientific">Streptomyces coryli</name>
    <dbReference type="NCBI Taxonomy" id="1128680"/>
    <lineage>
        <taxon>Bacteria</taxon>
        <taxon>Bacillati</taxon>
        <taxon>Actinomycetota</taxon>
        <taxon>Actinomycetes</taxon>
        <taxon>Kitasatosporales</taxon>
        <taxon>Streptomycetaceae</taxon>
        <taxon>Streptomyces</taxon>
    </lineage>
</organism>
<feature type="compositionally biased region" description="Basic and acidic residues" evidence="1">
    <location>
        <begin position="49"/>
        <end position="62"/>
    </location>
</feature>
<comment type="caution">
    <text evidence="3">The sequence shown here is derived from an EMBL/GenBank/DDBJ whole genome shotgun (WGS) entry which is preliminary data.</text>
</comment>
<evidence type="ECO:0008006" key="5">
    <source>
        <dbReference type="Google" id="ProtNLM"/>
    </source>
</evidence>
<dbReference type="AlphaFoldDB" id="A0A6G4TYW5"/>
<accession>A0A6G4TYW5</accession>
<dbReference type="InterPro" id="IPR047676">
    <property type="entry name" value="FxLYD_dom"/>
</dbReference>
<gene>
    <name evidence="3" type="ORF">G5C51_13725</name>
</gene>
<dbReference type="EMBL" id="JAAKZV010000048">
    <property type="protein sequence ID" value="NGN64952.1"/>
    <property type="molecule type" value="Genomic_DNA"/>
</dbReference>
<dbReference type="RefSeq" id="WP_165236924.1">
    <property type="nucleotide sequence ID" value="NZ_JAAKZV010000048.1"/>
</dbReference>
<keyword evidence="2" id="KW-0472">Membrane</keyword>
<keyword evidence="2" id="KW-0812">Transmembrane</keyword>
<sequence length="172" mass="18020">MNTPTPAPAHPQQPKTKRTLGKIVTIAAAGLIGIGIISAMTGGSDTADAEDKPSATGSKHEAPVSSSANRANPPEKDVTVGPFEATDHGYGFKEGKATVTIVNHSAKKSDYFITLEFLDKSGNRIAEDYASTEALAPGQTSKETVGAAVESEKVDQVAKVKVTEVERFSSEY</sequence>
<keyword evidence="4" id="KW-1185">Reference proteome</keyword>
<keyword evidence="2" id="KW-1133">Transmembrane helix</keyword>
<reference evidence="3 4" key="1">
    <citation type="submission" date="2020-02" db="EMBL/GenBank/DDBJ databases">
        <title>Whole-genome analyses of novel actinobacteria.</title>
        <authorList>
            <person name="Sahin N."/>
        </authorList>
    </citation>
    <scope>NUCLEOTIDE SEQUENCE [LARGE SCALE GENOMIC DNA]</scope>
    <source>
        <strain evidence="3 4">A7024</strain>
    </source>
</reference>
<evidence type="ECO:0000313" key="4">
    <source>
        <dbReference type="Proteomes" id="UP000481583"/>
    </source>
</evidence>
<dbReference type="Proteomes" id="UP000481583">
    <property type="component" value="Unassembled WGS sequence"/>
</dbReference>
<protein>
    <recommendedName>
        <fullName evidence="5">DUF4352 domain-containing protein</fullName>
    </recommendedName>
</protein>
<feature type="region of interest" description="Disordered" evidence="1">
    <location>
        <begin position="42"/>
        <end position="83"/>
    </location>
</feature>
<feature type="transmembrane region" description="Helical" evidence="2">
    <location>
        <begin position="20"/>
        <end position="40"/>
    </location>
</feature>
<evidence type="ECO:0000313" key="3">
    <source>
        <dbReference type="EMBL" id="NGN64952.1"/>
    </source>
</evidence>
<name>A0A6G4TYW5_9ACTN</name>
<evidence type="ECO:0000256" key="2">
    <source>
        <dbReference type="SAM" id="Phobius"/>
    </source>
</evidence>
<dbReference type="NCBIfam" id="NF038353">
    <property type="entry name" value="FxLYD_dom"/>
    <property type="match status" value="1"/>
</dbReference>
<proteinExistence type="predicted"/>
<evidence type="ECO:0000256" key="1">
    <source>
        <dbReference type="SAM" id="MobiDB-lite"/>
    </source>
</evidence>